<protein>
    <recommendedName>
        <fullName evidence="2">Superoxide dismutase copper/zinc binding domain-containing protein</fullName>
    </recommendedName>
</protein>
<sequence length="220" mass="23427">MVRFTALVIAWTVLLTALVAGSSEVQHQVAAAQPLPAKSIQRRIAPFLPPRSFLPSFIAPADEKPTALGTAYANINNTDVTVTGLIVLTLASCNCSTNIDVSLGGLQPLAEYTLHIHENPVNATGDCNSAGGHFDPLHVKTNPDEYHCDPERPVETCEVGDLTGKFGTIKSSESGSYFASDWSDRQIGTSPELFVAKRSIVLHDSANTRVACGNIHGFGV</sequence>
<dbReference type="Pfam" id="PF00080">
    <property type="entry name" value="Sod_Cu"/>
    <property type="match status" value="1"/>
</dbReference>
<dbReference type="GO" id="GO:0046872">
    <property type="term" value="F:metal ion binding"/>
    <property type="evidence" value="ECO:0007669"/>
    <property type="project" value="InterPro"/>
</dbReference>
<dbReference type="EMBL" id="JANBPY010001029">
    <property type="protein sequence ID" value="KAJ1962020.1"/>
    <property type="molecule type" value="Genomic_DNA"/>
</dbReference>
<feature type="domain" description="Superoxide dismutase copper/zinc binding" evidence="2">
    <location>
        <begin position="82"/>
        <end position="212"/>
    </location>
</feature>
<dbReference type="OrthoDB" id="159229at2759"/>
<feature type="chain" id="PRO_5040864529" description="Superoxide dismutase copper/zinc binding domain-containing protein" evidence="1">
    <location>
        <begin position="22"/>
        <end position="220"/>
    </location>
</feature>
<dbReference type="InterPro" id="IPR053257">
    <property type="entry name" value="Cu-only_SOD"/>
</dbReference>
<proteinExistence type="predicted"/>
<dbReference type="PANTHER" id="PTHR20910">
    <property type="entry name" value="AGAP001623-PA"/>
    <property type="match status" value="1"/>
</dbReference>
<dbReference type="AlphaFoldDB" id="A0A9W8ATB7"/>
<evidence type="ECO:0000313" key="4">
    <source>
        <dbReference type="Proteomes" id="UP001150925"/>
    </source>
</evidence>
<organism evidence="3 4">
    <name type="scientific">Dispira parvispora</name>
    <dbReference type="NCBI Taxonomy" id="1520584"/>
    <lineage>
        <taxon>Eukaryota</taxon>
        <taxon>Fungi</taxon>
        <taxon>Fungi incertae sedis</taxon>
        <taxon>Zoopagomycota</taxon>
        <taxon>Kickxellomycotina</taxon>
        <taxon>Dimargaritomycetes</taxon>
        <taxon>Dimargaritales</taxon>
        <taxon>Dimargaritaceae</taxon>
        <taxon>Dispira</taxon>
    </lineage>
</organism>
<keyword evidence="4" id="KW-1185">Reference proteome</keyword>
<accession>A0A9W8ATB7</accession>
<gene>
    <name evidence="3" type="ORF">IWQ62_003662</name>
</gene>
<dbReference type="InterPro" id="IPR001424">
    <property type="entry name" value="SOD_Cu_Zn_dom"/>
</dbReference>
<dbReference type="Proteomes" id="UP001150925">
    <property type="component" value="Unassembled WGS sequence"/>
</dbReference>
<keyword evidence="1" id="KW-0732">Signal</keyword>
<comment type="caution">
    <text evidence="3">The sequence shown here is derived from an EMBL/GenBank/DDBJ whole genome shotgun (WGS) entry which is preliminary data.</text>
</comment>
<dbReference type="PANTHER" id="PTHR20910:SF1">
    <property type="entry name" value="SUPEROXIDE DISMUTASE COPPER_ZINC BINDING DOMAIN-CONTAINING PROTEIN"/>
    <property type="match status" value="1"/>
</dbReference>
<evidence type="ECO:0000313" key="3">
    <source>
        <dbReference type="EMBL" id="KAJ1962020.1"/>
    </source>
</evidence>
<reference evidence="3" key="1">
    <citation type="submission" date="2022-07" db="EMBL/GenBank/DDBJ databases">
        <title>Phylogenomic reconstructions and comparative analyses of Kickxellomycotina fungi.</title>
        <authorList>
            <person name="Reynolds N.K."/>
            <person name="Stajich J.E."/>
            <person name="Barry K."/>
            <person name="Grigoriev I.V."/>
            <person name="Crous P."/>
            <person name="Smith M.E."/>
        </authorList>
    </citation>
    <scope>NUCLEOTIDE SEQUENCE</scope>
    <source>
        <strain evidence="3">RSA 1196</strain>
    </source>
</reference>
<dbReference type="SUPFAM" id="SSF49329">
    <property type="entry name" value="Cu,Zn superoxide dismutase-like"/>
    <property type="match status" value="1"/>
</dbReference>
<evidence type="ECO:0000259" key="2">
    <source>
        <dbReference type="Pfam" id="PF00080"/>
    </source>
</evidence>
<dbReference type="GO" id="GO:0006801">
    <property type="term" value="P:superoxide metabolic process"/>
    <property type="evidence" value="ECO:0007669"/>
    <property type="project" value="InterPro"/>
</dbReference>
<dbReference type="Gene3D" id="2.60.40.200">
    <property type="entry name" value="Superoxide dismutase, copper/zinc binding domain"/>
    <property type="match status" value="1"/>
</dbReference>
<dbReference type="InterPro" id="IPR036423">
    <property type="entry name" value="SOD-like_Cu/Zn_dom_sf"/>
</dbReference>
<name>A0A9W8ATB7_9FUNG</name>
<feature type="signal peptide" evidence="1">
    <location>
        <begin position="1"/>
        <end position="21"/>
    </location>
</feature>
<evidence type="ECO:0000256" key="1">
    <source>
        <dbReference type="SAM" id="SignalP"/>
    </source>
</evidence>